<dbReference type="RefSeq" id="WP_109686308.1">
    <property type="nucleotide sequence ID" value="NZ_QGGL01000002.1"/>
</dbReference>
<dbReference type="AlphaFoldDB" id="A0A316DD85"/>
<evidence type="ECO:0000313" key="1">
    <source>
        <dbReference type="EMBL" id="PWK15964.1"/>
    </source>
</evidence>
<accession>A0A316DD85</accession>
<dbReference type="Proteomes" id="UP000245634">
    <property type="component" value="Unassembled WGS sequence"/>
</dbReference>
<dbReference type="InterPro" id="IPR019587">
    <property type="entry name" value="Polyketide_cyclase/dehydratase"/>
</dbReference>
<dbReference type="InterPro" id="IPR023393">
    <property type="entry name" value="START-like_dom_sf"/>
</dbReference>
<proteinExistence type="predicted"/>
<dbReference type="Pfam" id="PF10604">
    <property type="entry name" value="Polyketide_cyc2"/>
    <property type="match status" value="1"/>
</dbReference>
<dbReference type="EMBL" id="QGGL01000002">
    <property type="protein sequence ID" value="PWK15964.1"/>
    <property type="molecule type" value="Genomic_DNA"/>
</dbReference>
<evidence type="ECO:0000313" key="2">
    <source>
        <dbReference type="Proteomes" id="UP000245634"/>
    </source>
</evidence>
<dbReference type="OrthoDB" id="6199084at2"/>
<comment type="caution">
    <text evidence="1">The sequence shown here is derived from an EMBL/GenBank/DDBJ whole genome shotgun (WGS) entry which is preliminary data.</text>
</comment>
<reference evidence="1 2" key="1">
    <citation type="submission" date="2018-05" db="EMBL/GenBank/DDBJ databases">
        <title>Genomic Encyclopedia of Type Strains, Phase IV (KMG-IV): sequencing the most valuable type-strain genomes for metagenomic binning, comparative biology and taxonomic classification.</title>
        <authorList>
            <person name="Goeker M."/>
        </authorList>
    </citation>
    <scope>NUCLEOTIDE SEQUENCE [LARGE SCALE GENOMIC DNA]</scope>
    <source>
        <strain evidence="1 2">DSM 18773</strain>
    </source>
</reference>
<gene>
    <name evidence="1" type="ORF">C7459_102210</name>
</gene>
<name>A0A316DD85_9BACL</name>
<dbReference type="CDD" id="cd07812">
    <property type="entry name" value="SRPBCC"/>
    <property type="match status" value="1"/>
</dbReference>
<keyword evidence="2" id="KW-1185">Reference proteome</keyword>
<protein>
    <submittedName>
        <fullName evidence="1">Polyketide cyclase/dehydrase/lipid transport protein</fullName>
    </submittedName>
</protein>
<dbReference type="SUPFAM" id="SSF55961">
    <property type="entry name" value="Bet v1-like"/>
    <property type="match status" value="1"/>
</dbReference>
<organism evidence="1 2">
    <name type="scientific">Tumebacillus permanentifrigoris</name>
    <dbReference type="NCBI Taxonomy" id="378543"/>
    <lineage>
        <taxon>Bacteria</taxon>
        <taxon>Bacillati</taxon>
        <taxon>Bacillota</taxon>
        <taxon>Bacilli</taxon>
        <taxon>Bacillales</taxon>
        <taxon>Alicyclobacillaceae</taxon>
        <taxon>Tumebacillus</taxon>
    </lineage>
</organism>
<sequence length="150" mass="17799">MARVSCEIEINAPVETVWQVMQDPTRRGEWDFRVTGGRFTRDGSPTKGATFTTGGRMLWPYWFDMEYLTVQPHRQTVVRLVQAHGLPIESGAGSWTYLRDGANRTVVRSTFRFELKKPWSWLFDPWLMTPVMYWITRRSLWKLKRLLERK</sequence>
<dbReference type="Gene3D" id="3.30.530.20">
    <property type="match status" value="1"/>
</dbReference>